<comment type="catalytic activity">
    <reaction evidence="10">
        <text>L-seryl-[protein] + ATP = O-phospho-L-seryl-[protein] + ADP + H(+)</text>
        <dbReference type="Rhea" id="RHEA:17989"/>
        <dbReference type="Rhea" id="RHEA-COMP:9863"/>
        <dbReference type="Rhea" id="RHEA-COMP:11604"/>
        <dbReference type="ChEBI" id="CHEBI:15378"/>
        <dbReference type="ChEBI" id="CHEBI:29999"/>
        <dbReference type="ChEBI" id="CHEBI:30616"/>
        <dbReference type="ChEBI" id="CHEBI:83421"/>
        <dbReference type="ChEBI" id="CHEBI:456216"/>
        <dbReference type="EC" id="2.7.11.1"/>
    </reaction>
</comment>
<accession>A0ABR2X163</accession>
<proteinExistence type="inferred from homology"/>
<organism evidence="13 14">
    <name type="scientific">Basidiobolus ranarum</name>
    <dbReference type="NCBI Taxonomy" id="34480"/>
    <lineage>
        <taxon>Eukaryota</taxon>
        <taxon>Fungi</taxon>
        <taxon>Fungi incertae sedis</taxon>
        <taxon>Zoopagomycota</taxon>
        <taxon>Entomophthoromycotina</taxon>
        <taxon>Basidiobolomycetes</taxon>
        <taxon>Basidiobolales</taxon>
        <taxon>Basidiobolaceae</taxon>
        <taxon>Basidiobolus</taxon>
    </lineage>
</organism>
<sequence>MLLNPHSLFMKARSLYQGDSRIRNGALDALRLIIQSVGSGDHDNIELGLTSPIRYLLTEGAAIFQSHIAEPQLQLEYESLKEKLYETEGSKISDMRDLIELPYESKPDFDSKVAHTIFMMDGLILTEIVLKFPSYFDSVFQYVSILFLKTPSNGNTSINELRNGMLLMMERLCQSQKNFMSSTIHNSPAGTNVSENRQMDLGRLEFVTNLLGVILRARVTHSDTKNIAIFWIGKIIDSFQNQFGNNPAPSLAYKLLASLISDILNQYDHDLIFRKSHLSIVKKFVTYCGNREESQPIFNKLLECLYVSDLSVHGELVEILTYFDPLLTMTYKGSSGSVMFETFKTCVRCIPHLGTFRPQHFQIAMDYLGIRGPSDQGRKHDTPNGFAPDWRERLFHSCQAVDGLHHTNFFKDLEKDMTEGEAIRIIENSEEMLTYWVLWEAARYCVLARSRTPFGGAQQTFEAFEKALVSAISSGLAAKSASTDDDNYSVMDLQRIRDLVVFIDLFEFQIYNAAVGTAVSSIPLAPRASIIFFRTNLKVCEDWFIRNRKNIIHASKRSGSTCSLIRHSLKFVREQTTFILPDILKNSQRINDIIEVLTIVIPLLVDNGDEDGVNGLLNYCRDIFKQFRNLLGEIVNSVKENVNEISIMPRGIEEKLEEQAQAKAILFSLEKYADFTWLFPSIQLARGNIEYAANESARLYSSTDNTVIKAFMAKQVYECYSHISDWKSMAEWAPIVDQVLDNQPHEELYTKALCHFDTKKYTEVEMELHELLPIQNTTILAMPQDVTRKLQPKLLHTILNKVNGDTNPEFEGSKLNGILDDCLSVLSRETYQDFFSPLITLQYLNLFRTNPDRILFNLSNVIPEVDYTQQNLLLMLAYHQLPELFLKASSSNLPVIKSAVDQVTLTTAKLARENRCFETAETVLKKLRSTKCFDVLFEDALLMYQKGQADDAVRKIVETIQNMEIDGLDKSRVALKIAEWIDISPIPSQESQEILSLFIDTSLEDSRAESYTSPSELESLKSTCYNFAINNNSDDPQAWLKYAQHLDNSIVDTLSQRESYNSPVLDSYLRDQLEASVYSSLFPASDNDSFKQQFFRDALQKTQSDDLSWVDGLIHDNSSISSTDVVEIKSAVERWYSCVRKDFATIVQAYFRFLSSCASKEAQKRSQTKDGLTCALRILKILFKYGSHLKDVFEEQNLVNAWPWDQIVPQLFAGLQHSDQYVQDFTTKMLCILAAASPQAVAYHAIVESLSPSDEKRKYRAQMIVEALHRNNDQVVNEITKMISEFRRIAVLWEDLWTDKIAHLQPELAKRAQQLKLEFDKIEQNKLYSPSEKEKAKSDSYSAIFQSIIITLEKLCDMTINRTPCTPREEWFVETFRPLIETAITNLKTPKSLKKIKESWETFKEIETKLSKEFTRGKTLRLADVSPYLAAMKDSIIHIPGLSASEEEITIHSIKEEILVIPTKTKPKKLVFVGSDGKNYGYLFKGLEDLHLDERMMQILRITNRLLKRDPEANRRALRARNYGVIPLGNHSGMIQWVDNTSTLFTLYRKWQYRETTSNMMMQPQEQMDTKAPPAHPSKPNEVFYEKIAAALKDAGVSPSTPRKNWPVDILRKVYLDLVSETPSTLLEKELWASCSTSTIWYKKSKSFVRSLAVMSVIGYIIGLGDRHLDNILIDFVQGEIIHIDYNVCFEKGKRLRIPETVPFRLTQNFQAALDVFGGEEYFKQAGAHSLRVLRENKKSLLTLLDAFVYDPLLDWSQDSKNDKDERPLEVSVNLGLLASRMAKSKEELETHRQKLVQSLLSIETTTDNITSAIGSLHIPGPLKSDSPSNESTANVNEDPEKYIAPLRDYLNQCKVNHENVVVAFEELQHDKHFSPENPGSLVFSEFTSKLDPSSALVQKLAILDNHVQEWDKEQISLKSKCLDHLEHYKAYTAGSSSHILAQDFHYRWEKVIDPLLLSNLEYDDFSEALARYENLKPSTSSKLSSWQNLLSRTSSDTTKLQQVYGQLIGYLQGQINKDQPMFVGKDPHGQLSQIQLGATWTALVELYQLFDTNSNDTDIDILAVIQQKFGIRTKFLPDTELVKDVDIVDVLTYILKQLVEILRDHLGADNAFERLNEKVGKLTKLPQAVFSFETNLYETIIPQIFSLFHHSPKIFTNLESSLNEVLHDTAPEDLKLHHEMNIKYLAVLEQVKDVEVADGIHNFEKNFSEIIPWLEMEEQTVTLDYKERLFESKLQLLSQIFNSVRLFTQNNDDLNFTTIPPICSSEVFKNEHTKDDIAKTIAHIRRNILLDAHNKTMAQLCKHTIGAIMTVLEGSIGNIKDNDNANKNLIKHFVNTGVCALSDIHAERAMINQYVFETFKTHKLTVITHRKQLLDRTFSFQSFYFAKFQWLNKPYISEVTDIKVVEDLKQDNLDLQHLNITAEELFNTLEEIETNLTNATWSNLSLNISESLLHAVRSVQKFVKAELETIQIISQPVDTILQFENMRVDSTETRSSELNILEILKACQMKAKSNRDQISHTRSVDDVVIKMLDLKLDNVQESIQKLMSDIGWLYTSMEEILNEISGLVRVLYSQTKHKPEVRSIHQRFKAFMIVYSDFSYYFDTLFEALESLFGNEDNGDQMKLSELNDNIQGILERKTDAEHVLKKLFTCLHVLCEDRDEPEVYRILEEDAGSGIDEWDEDLKEVDNKSSANITTGQAENEDVQARNRQNYALNIIDRIERKLSGLDSEKYAPMTVEEQVNHIYEQATSVDNLCVMYEGWTSWI</sequence>
<dbReference type="InterPro" id="IPR000403">
    <property type="entry name" value="PI3/4_kinase_cat_dom"/>
</dbReference>
<name>A0ABR2X163_9FUNG</name>
<dbReference type="SMART" id="SM01345">
    <property type="entry name" value="Rapamycin_bind"/>
    <property type="match status" value="1"/>
</dbReference>
<comment type="caution">
    <text evidence="13">The sequence shown here is derived from an EMBL/GenBank/DDBJ whole genome shotgun (WGS) entry which is preliminary data.</text>
</comment>
<dbReference type="PROSITE" id="PS00916">
    <property type="entry name" value="PI3_4_KINASE_2"/>
    <property type="match status" value="1"/>
</dbReference>
<dbReference type="PROSITE" id="PS51190">
    <property type="entry name" value="FATC"/>
    <property type="match status" value="1"/>
</dbReference>
<dbReference type="Pfam" id="PF15785">
    <property type="entry name" value="SMG1"/>
    <property type="match status" value="1"/>
</dbReference>
<dbReference type="InterPro" id="IPR011009">
    <property type="entry name" value="Kinase-like_dom_sf"/>
</dbReference>
<dbReference type="PROSITE" id="PS50290">
    <property type="entry name" value="PI3_4_KINASE_3"/>
    <property type="match status" value="1"/>
</dbReference>
<evidence type="ECO:0000313" key="13">
    <source>
        <dbReference type="EMBL" id="KAK9767510.1"/>
    </source>
</evidence>
<dbReference type="InterPro" id="IPR031559">
    <property type="entry name" value="SMG1"/>
</dbReference>
<dbReference type="InterPro" id="IPR039414">
    <property type="entry name" value="SMG1_PIKKc"/>
</dbReference>
<evidence type="ECO:0000256" key="5">
    <source>
        <dbReference type="ARBA" id="ARBA00022741"/>
    </source>
</evidence>
<dbReference type="SMART" id="SM00146">
    <property type="entry name" value="PI3Kc"/>
    <property type="match status" value="1"/>
</dbReference>
<keyword evidence="8" id="KW-0866">Nonsense-mediated mRNA decay</keyword>
<evidence type="ECO:0000256" key="4">
    <source>
        <dbReference type="ARBA" id="ARBA00022679"/>
    </source>
</evidence>
<dbReference type="SUPFAM" id="SSF56112">
    <property type="entry name" value="Protein kinase-like (PK-like)"/>
    <property type="match status" value="1"/>
</dbReference>
<dbReference type="EMBL" id="JASJQH010000073">
    <property type="protein sequence ID" value="KAK9767510.1"/>
    <property type="molecule type" value="Genomic_DNA"/>
</dbReference>
<evidence type="ECO:0000259" key="11">
    <source>
        <dbReference type="PROSITE" id="PS50290"/>
    </source>
</evidence>
<dbReference type="InterPro" id="IPR016024">
    <property type="entry name" value="ARM-type_fold"/>
</dbReference>
<dbReference type="Gene3D" id="1.10.1070.11">
    <property type="entry name" value="Phosphatidylinositol 3-/4-kinase, catalytic domain"/>
    <property type="match status" value="1"/>
</dbReference>
<evidence type="ECO:0000256" key="7">
    <source>
        <dbReference type="ARBA" id="ARBA00022840"/>
    </source>
</evidence>
<protein>
    <recommendedName>
        <fullName evidence="2">non-specific serine/threonine protein kinase</fullName>
        <ecNumber evidence="2">2.7.11.1</ecNumber>
    </recommendedName>
</protein>
<evidence type="ECO:0000256" key="3">
    <source>
        <dbReference type="ARBA" id="ARBA00022527"/>
    </source>
</evidence>
<dbReference type="Pfam" id="PF02260">
    <property type="entry name" value="FATC"/>
    <property type="match status" value="1"/>
</dbReference>
<dbReference type="PANTHER" id="PTHR11139:SF71">
    <property type="entry name" value="SERINE_THREONINE-PROTEIN KINASE SMG1"/>
    <property type="match status" value="1"/>
</dbReference>
<evidence type="ECO:0000259" key="12">
    <source>
        <dbReference type="PROSITE" id="PS51190"/>
    </source>
</evidence>
<dbReference type="Gene3D" id="3.30.1010.10">
    <property type="entry name" value="Phosphatidylinositol 3-kinase Catalytic Subunit, Chain A, domain 4"/>
    <property type="match status" value="1"/>
</dbReference>
<dbReference type="PANTHER" id="PTHR11139">
    <property type="entry name" value="ATAXIA TELANGIECTASIA MUTATED ATM -RELATED"/>
    <property type="match status" value="1"/>
</dbReference>
<keyword evidence="3" id="KW-0723">Serine/threonine-protein kinase</keyword>
<gene>
    <name evidence="13" type="ORF">K7432_002654</name>
</gene>
<keyword evidence="14" id="KW-1185">Reference proteome</keyword>
<dbReference type="SUPFAM" id="SSF48371">
    <property type="entry name" value="ARM repeat"/>
    <property type="match status" value="1"/>
</dbReference>
<dbReference type="InterPro" id="IPR050517">
    <property type="entry name" value="DDR_Repair_Kinase"/>
</dbReference>
<evidence type="ECO:0000313" key="14">
    <source>
        <dbReference type="Proteomes" id="UP001479436"/>
    </source>
</evidence>
<comment type="catalytic activity">
    <reaction evidence="9">
        <text>L-threonyl-[protein] + ATP = O-phospho-L-threonyl-[protein] + ADP + H(+)</text>
        <dbReference type="Rhea" id="RHEA:46608"/>
        <dbReference type="Rhea" id="RHEA-COMP:11060"/>
        <dbReference type="Rhea" id="RHEA-COMP:11605"/>
        <dbReference type="ChEBI" id="CHEBI:15378"/>
        <dbReference type="ChEBI" id="CHEBI:30013"/>
        <dbReference type="ChEBI" id="CHEBI:30616"/>
        <dbReference type="ChEBI" id="CHEBI:61977"/>
        <dbReference type="ChEBI" id="CHEBI:456216"/>
        <dbReference type="EC" id="2.7.11.1"/>
    </reaction>
</comment>
<dbReference type="InterPro" id="IPR036940">
    <property type="entry name" value="PI3/4_kinase_cat_sf"/>
</dbReference>
<evidence type="ECO:0000256" key="8">
    <source>
        <dbReference type="ARBA" id="ARBA00023161"/>
    </source>
</evidence>
<keyword evidence="5" id="KW-0547">Nucleotide-binding</keyword>
<evidence type="ECO:0000256" key="2">
    <source>
        <dbReference type="ARBA" id="ARBA00012513"/>
    </source>
</evidence>
<dbReference type="Proteomes" id="UP001479436">
    <property type="component" value="Unassembled WGS sequence"/>
</dbReference>
<keyword evidence="4" id="KW-0808">Transferase</keyword>
<dbReference type="Pfam" id="PF00454">
    <property type="entry name" value="PI3_PI4_kinase"/>
    <property type="match status" value="1"/>
</dbReference>
<dbReference type="InterPro" id="IPR018936">
    <property type="entry name" value="PI3/4_kinase_CS"/>
</dbReference>
<keyword evidence="7" id="KW-0067">ATP-binding</keyword>
<feature type="domain" description="PI3K/PI4K catalytic" evidence="11">
    <location>
        <begin position="1454"/>
        <end position="1805"/>
    </location>
</feature>
<feature type="domain" description="FATC" evidence="12">
    <location>
        <begin position="2734"/>
        <end position="2766"/>
    </location>
</feature>
<evidence type="ECO:0000256" key="6">
    <source>
        <dbReference type="ARBA" id="ARBA00022777"/>
    </source>
</evidence>
<reference evidence="13 14" key="1">
    <citation type="submission" date="2023-04" db="EMBL/GenBank/DDBJ databases">
        <title>Genome of Basidiobolus ranarum AG-B5.</title>
        <authorList>
            <person name="Stajich J.E."/>
            <person name="Carter-House D."/>
            <person name="Gryganskyi A."/>
        </authorList>
    </citation>
    <scope>NUCLEOTIDE SEQUENCE [LARGE SCALE GENOMIC DNA]</scope>
    <source>
        <strain evidence="13 14">AG-B5</strain>
    </source>
</reference>
<evidence type="ECO:0000256" key="10">
    <source>
        <dbReference type="ARBA" id="ARBA00048679"/>
    </source>
</evidence>
<evidence type="ECO:0000256" key="1">
    <source>
        <dbReference type="ARBA" id="ARBA00011031"/>
    </source>
</evidence>
<comment type="similarity">
    <text evidence="1">Belongs to the PI3/PI4-kinase family.</text>
</comment>
<evidence type="ECO:0000256" key="9">
    <source>
        <dbReference type="ARBA" id="ARBA00047899"/>
    </source>
</evidence>
<keyword evidence="6" id="KW-0418">Kinase</keyword>
<dbReference type="SMART" id="SM01343">
    <property type="entry name" value="FATC"/>
    <property type="match status" value="1"/>
</dbReference>
<dbReference type="EC" id="2.7.11.1" evidence="2"/>
<dbReference type="CDD" id="cd05170">
    <property type="entry name" value="PIKKc_SMG1"/>
    <property type="match status" value="1"/>
</dbReference>
<dbReference type="InterPro" id="IPR003152">
    <property type="entry name" value="FATC_dom"/>
</dbReference>